<keyword evidence="1" id="KW-0132">Cell division</keyword>
<reference evidence="2 3" key="1">
    <citation type="journal article" date="2014" name="Antonie Van Leeuwenhoek">
        <title>Hyphomonas beringensis sp. nov. and Hyphomonas chukchiensis sp. nov., isolated from surface seawater of the Bering Sea and Chukchi Sea.</title>
        <authorList>
            <person name="Li C."/>
            <person name="Lai Q."/>
            <person name="Li G."/>
            <person name="Dong C."/>
            <person name="Wang J."/>
            <person name="Liao Y."/>
            <person name="Shao Z."/>
        </authorList>
    </citation>
    <scope>NUCLEOTIDE SEQUENCE [LARGE SCALE GENOMIC DNA]</scope>
    <source>
        <strain evidence="2 3">22II1-22F38</strain>
    </source>
</reference>
<evidence type="ECO:0000313" key="2">
    <source>
        <dbReference type="EMBL" id="KCZ65301.1"/>
    </source>
</evidence>
<dbReference type="Proteomes" id="UP000024547">
    <property type="component" value="Unassembled WGS sequence"/>
</dbReference>
<dbReference type="GO" id="GO:0051301">
    <property type="term" value="P:cell division"/>
    <property type="evidence" value="ECO:0007669"/>
    <property type="project" value="UniProtKB-KW"/>
</dbReference>
<evidence type="ECO:0000313" key="4">
    <source>
        <dbReference type="Proteomes" id="UP000259173"/>
    </source>
</evidence>
<proteinExistence type="predicted"/>
<dbReference type="OrthoDB" id="9797575at2"/>
<dbReference type="EMBL" id="DMBR01000159">
    <property type="protein sequence ID" value="HAE93970.1"/>
    <property type="molecule type" value="Genomic_DNA"/>
</dbReference>
<evidence type="ECO:0000313" key="1">
    <source>
        <dbReference type="EMBL" id="HAE93970.1"/>
    </source>
</evidence>
<dbReference type="EMBL" id="AWFH01000001">
    <property type="protein sequence ID" value="KCZ65301.1"/>
    <property type="molecule type" value="Genomic_DNA"/>
</dbReference>
<name>A0A059EC83_9PROT</name>
<dbReference type="Gene3D" id="3.30.160.880">
    <property type="entry name" value="Cell division protein ZapA protomer, N-terminal domain"/>
    <property type="match status" value="1"/>
</dbReference>
<dbReference type="PATRIC" id="fig|1280948.3.peg.523"/>
<keyword evidence="3" id="KW-1185">Reference proteome</keyword>
<dbReference type="eggNOG" id="COG3027">
    <property type="taxonomic scope" value="Bacteria"/>
</dbReference>
<reference evidence="1 4" key="2">
    <citation type="journal article" date="2018" name="Nat. Biotechnol.">
        <title>A standardized bacterial taxonomy based on genome phylogeny substantially revises the tree of life.</title>
        <authorList>
            <person name="Parks D.H."/>
            <person name="Chuvochina M."/>
            <person name="Waite D.W."/>
            <person name="Rinke C."/>
            <person name="Skarshewski A."/>
            <person name="Chaumeil P.A."/>
            <person name="Hugenholtz P."/>
        </authorList>
    </citation>
    <scope>NUCLEOTIDE SEQUENCE [LARGE SCALE GENOMIC DNA]</scope>
    <source>
        <strain evidence="1">UBA8557</strain>
    </source>
</reference>
<dbReference type="STRING" id="1280948.HY36_02640"/>
<dbReference type="RefSeq" id="WP_035547761.1">
    <property type="nucleotide sequence ID" value="NZ_AWFH01000001.1"/>
</dbReference>
<accession>A0A059EC83</accession>
<protein>
    <submittedName>
        <fullName evidence="1">Cell division protein ZapA</fullName>
    </submittedName>
</protein>
<comment type="caution">
    <text evidence="2">The sequence shown here is derived from an EMBL/GenBank/DDBJ whole genome shotgun (WGS) entry which is preliminary data.</text>
</comment>
<dbReference type="InterPro" id="IPR036192">
    <property type="entry name" value="Cell_div_ZapA-like_sf"/>
</dbReference>
<dbReference type="InterPro" id="IPR007838">
    <property type="entry name" value="Cell_div_ZapA-like"/>
</dbReference>
<dbReference type="InterPro" id="IPR042233">
    <property type="entry name" value="Cell_div_ZapA_N"/>
</dbReference>
<dbReference type="AlphaFoldDB" id="A0A059EC83"/>
<sequence>MAKADIQLRGRSYSIACAPGQESRIEALSKQLDTRVKQIEGAVGDIGEERLLLITALALLDELDTAKRTGPGTAFSEARAAEALVKAASRITSLAERMETGK</sequence>
<organism evidence="2 3">
    <name type="scientific">Hyphomonas atlantica</name>
    <dbReference type="NCBI Taxonomy" id="1280948"/>
    <lineage>
        <taxon>Bacteria</taxon>
        <taxon>Pseudomonadati</taxon>
        <taxon>Pseudomonadota</taxon>
        <taxon>Alphaproteobacteria</taxon>
        <taxon>Hyphomonadales</taxon>
        <taxon>Hyphomonadaceae</taxon>
        <taxon>Hyphomonas</taxon>
    </lineage>
</organism>
<evidence type="ECO:0000313" key="3">
    <source>
        <dbReference type="Proteomes" id="UP000024547"/>
    </source>
</evidence>
<dbReference type="Pfam" id="PF05164">
    <property type="entry name" value="ZapA"/>
    <property type="match status" value="1"/>
</dbReference>
<keyword evidence="1" id="KW-0131">Cell cycle</keyword>
<dbReference type="Proteomes" id="UP000259173">
    <property type="component" value="Unassembled WGS sequence"/>
</dbReference>
<gene>
    <name evidence="1" type="ORF">DCG65_05380</name>
    <name evidence="2" type="ORF">HY36_02640</name>
</gene>
<dbReference type="SUPFAM" id="SSF102829">
    <property type="entry name" value="Cell division protein ZapA-like"/>
    <property type="match status" value="1"/>
</dbReference>